<dbReference type="InterPro" id="IPR037524">
    <property type="entry name" value="PA14/GLEYA"/>
</dbReference>
<dbReference type="SUPFAM" id="SSF52279">
    <property type="entry name" value="Beta-D-glucan exohydrolase, C-terminal domain"/>
    <property type="match status" value="1"/>
</dbReference>
<keyword evidence="4 7" id="KW-0378">Hydrolase</keyword>
<dbReference type="InterPro" id="IPR013783">
    <property type="entry name" value="Ig-like_fold"/>
</dbReference>
<dbReference type="GO" id="GO:0030245">
    <property type="term" value="P:cellulose catabolic process"/>
    <property type="evidence" value="ECO:0007669"/>
    <property type="project" value="UniProtKB-UniPathway"/>
</dbReference>
<dbReference type="Pfam" id="PF14310">
    <property type="entry name" value="Fn3-like"/>
    <property type="match status" value="1"/>
</dbReference>
<dbReference type="EMBL" id="SDEE01000015">
    <property type="protein sequence ID" value="RXW24715.1"/>
    <property type="molecule type" value="Genomic_DNA"/>
</dbReference>
<evidence type="ECO:0000256" key="6">
    <source>
        <dbReference type="ARBA" id="ARBA00023295"/>
    </source>
</evidence>
<dbReference type="Proteomes" id="UP000290288">
    <property type="component" value="Unassembled WGS sequence"/>
</dbReference>
<sequence>MSSSDIEDIISKLTLSEKIKLLTGLGWWHTEPIPSAGIPSMRFSDGPNGIRGTRFFNGVPSNCFPSSTGLAASFDLELAREVGEALGEEARAKGILVQPREGEVSERALREIYLKPFQIAIKESNPWALMTAYNRVNGVHVSEDSRLVDGILRKEWGFQGMVMSDWIGVYSTVESIKAGVDLEMPGPSVMRGRAVERAVIAQKLFPADIDARVRKILGLLKHARESGIPFDGPEEPLDTPATRAILRKAAAESVVLLKNEKGLLPLGEQVRKIAVIGPNAKVAVTSGGGSARLRSTYTVSPLEGIVEAAKKTGAEVTYALGTSSYRQLPVLNPYISKADGGPGMDIDFWNDEPSADFLALQPEFTGQFKGPTWTTSTLNTECIMFDGIVDCWMRFTCTFTPDESGDWEFELNLAGRGNLFVDGKLILDLSTNPPKGESFFELGTASVRAVVQGLKKDQAYRLELRLSSVEFVGRGPPIQCWGGIRLSAIHKTDPEEGIKKAAQLAKESDVAIVVVGLNHDWETEGHDRADLELPGLTNRLVSEVLKANPATVVVNQSGSAVTMPWAKEASALVQAFYGGNELGNGLADVLFGRVNPSAKLPLTFPARLEDVPSYASFGDRVQEHGKVLYNEGVFVGYRGYEIKNVQPLFSFGFGLSYSTFQYDNLEVTAPTPEGSFNISFKITNTSNIAGKEVSQIYVSDPESSLPRPRKELKGFAKTELKAGETKRVQITLDREALGFYDDRQARWVAEKGIFRVSVGQSSDKIVLEGEAKLEERIVWTGL</sequence>
<dbReference type="InterPro" id="IPR050288">
    <property type="entry name" value="Cellulose_deg_GH3"/>
</dbReference>
<evidence type="ECO:0000256" key="5">
    <source>
        <dbReference type="ARBA" id="ARBA00023277"/>
    </source>
</evidence>
<keyword evidence="7" id="KW-0624">Polysaccharide degradation</keyword>
<dbReference type="InterPro" id="IPR019800">
    <property type="entry name" value="Glyco_hydro_3_AS"/>
</dbReference>
<dbReference type="FunFam" id="2.60.40.10:FF:000495">
    <property type="entry name" value="Periplasmic beta-glucosidase"/>
    <property type="match status" value="1"/>
</dbReference>
<dbReference type="Gene3D" id="3.20.20.300">
    <property type="entry name" value="Glycoside hydrolase, family 3, N-terminal domain"/>
    <property type="match status" value="2"/>
</dbReference>
<dbReference type="PANTHER" id="PTHR42715">
    <property type="entry name" value="BETA-GLUCOSIDASE"/>
    <property type="match status" value="1"/>
</dbReference>
<evidence type="ECO:0000256" key="3">
    <source>
        <dbReference type="ARBA" id="ARBA00012744"/>
    </source>
</evidence>
<feature type="domain" description="PA14" evidence="8">
    <location>
        <begin position="339"/>
        <end position="502"/>
    </location>
</feature>
<evidence type="ECO:0000313" key="10">
    <source>
        <dbReference type="Proteomes" id="UP000290288"/>
    </source>
</evidence>
<evidence type="ECO:0000256" key="1">
    <source>
        <dbReference type="ARBA" id="ARBA00000448"/>
    </source>
</evidence>
<proteinExistence type="inferred from homology"/>
<comment type="pathway">
    <text evidence="7">Glycan metabolism; cellulose degradation.</text>
</comment>
<dbReference type="GO" id="GO:0008422">
    <property type="term" value="F:beta-glucosidase activity"/>
    <property type="evidence" value="ECO:0007669"/>
    <property type="project" value="UniProtKB-EC"/>
</dbReference>
<evidence type="ECO:0000313" key="9">
    <source>
        <dbReference type="EMBL" id="RXW24715.1"/>
    </source>
</evidence>
<dbReference type="Gene3D" id="3.40.50.1700">
    <property type="entry name" value="Glycoside hydrolase family 3 C-terminal domain"/>
    <property type="match status" value="2"/>
</dbReference>
<dbReference type="PRINTS" id="PR00133">
    <property type="entry name" value="GLHYDRLASE3"/>
</dbReference>
<comment type="catalytic activity">
    <reaction evidence="1 7">
        <text>Hydrolysis of terminal, non-reducing beta-D-glucosyl residues with release of beta-D-glucose.</text>
        <dbReference type="EC" id="3.2.1.21"/>
    </reaction>
</comment>
<dbReference type="PROSITE" id="PS51820">
    <property type="entry name" value="PA14"/>
    <property type="match status" value="1"/>
</dbReference>
<evidence type="ECO:0000259" key="8">
    <source>
        <dbReference type="PROSITE" id="PS51820"/>
    </source>
</evidence>
<dbReference type="InterPro" id="IPR036962">
    <property type="entry name" value="Glyco_hydro_3_N_sf"/>
</dbReference>
<dbReference type="AlphaFoldDB" id="A0A4Q2E070"/>
<dbReference type="InterPro" id="IPR026891">
    <property type="entry name" value="Fn3-like"/>
</dbReference>
<comment type="caution">
    <text evidence="9">The sequence shown here is derived from an EMBL/GenBank/DDBJ whole genome shotgun (WGS) entry which is preliminary data.</text>
</comment>
<dbReference type="InterPro" id="IPR002772">
    <property type="entry name" value="Glyco_hydro_3_C"/>
</dbReference>
<keyword evidence="5 7" id="KW-0119">Carbohydrate metabolism</keyword>
<dbReference type="OrthoDB" id="47059at2759"/>
<evidence type="ECO:0000256" key="4">
    <source>
        <dbReference type="ARBA" id="ARBA00022801"/>
    </source>
</evidence>
<dbReference type="UniPathway" id="UPA00696"/>
<keyword evidence="6 7" id="KW-0326">Glycosidase</keyword>
<organism evidence="9 10">
    <name type="scientific">Candolleomyces aberdarensis</name>
    <dbReference type="NCBI Taxonomy" id="2316362"/>
    <lineage>
        <taxon>Eukaryota</taxon>
        <taxon>Fungi</taxon>
        <taxon>Dikarya</taxon>
        <taxon>Basidiomycota</taxon>
        <taxon>Agaricomycotina</taxon>
        <taxon>Agaricomycetes</taxon>
        <taxon>Agaricomycetidae</taxon>
        <taxon>Agaricales</taxon>
        <taxon>Agaricineae</taxon>
        <taxon>Psathyrellaceae</taxon>
        <taxon>Candolleomyces</taxon>
    </lineage>
</organism>
<dbReference type="SUPFAM" id="SSF56988">
    <property type="entry name" value="Anthrax protective antigen"/>
    <property type="match status" value="1"/>
</dbReference>
<evidence type="ECO:0000256" key="2">
    <source>
        <dbReference type="ARBA" id="ARBA00005336"/>
    </source>
</evidence>
<dbReference type="InterPro" id="IPR001764">
    <property type="entry name" value="Glyco_hydro_3_N"/>
</dbReference>
<keyword evidence="10" id="KW-1185">Reference proteome</keyword>
<dbReference type="Pfam" id="PF01915">
    <property type="entry name" value="Glyco_hydro_3_C"/>
    <property type="match status" value="1"/>
</dbReference>
<accession>A0A4Q2E070</accession>
<dbReference type="PROSITE" id="PS00775">
    <property type="entry name" value="GLYCOSYL_HYDROL_F3"/>
    <property type="match status" value="1"/>
</dbReference>
<dbReference type="Gene3D" id="2.60.40.10">
    <property type="entry name" value="Immunoglobulins"/>
    <property type="match status" value="1"/>
</dbReference>
<dbReference type="InterPro" id="IPR036881">
    <property type="entry name" value="Glyco_hydro_3_C_sf"/>
</dbReference>
<reference evidence="9 10" key="1">
    <citation type="submission" date="2019-01" db="EMBL/GenBank/DDBJ databases">
        <title>Draft genome sequence of Psathyrella aberdarensis IHI B618.</title>
        <authorList>
            <person name="Buettner E."/>
            <person name="Kellner H."/>
        </authorList>
    </citation>
    <scope>NUCLEOTIDE SEQUENCE [LARGE SCALE GENOMIC DNA]</scope>
    <source>
        <strain evidence="9 10">IHI B618</strain>
    </source>
</reference>
<dbReference type="PANTHER" id="PTHR42715:SF10">
    <property type="entry name" value="BETA-GLUCOSIDASE"/>
    <property type="match status" value="1"/>
</dbReference>
<dbReference type="SUPFAM" id="SSF51445">
    <property type="entry name" value="(Trans)glycosidases"/>
    <property type="match status" value="1"/>
</dbReference>
<dbReference type="Pfam" id="PF00933">
    <property type="entry name" value="Glyco_hydro_3"/>
    <property type="match status" value="1"/>
</dbReference>
<dbReference type="STRING" id="2316362.A0A4Q2E070"/>
<gene>
    <name evidence="9" type="ORF">EST38_g1191</name>
</gene>
<protein>
    <recommendedName>
        <fullName evidence="3 7">beta-glucosidase</fullName>
        <ecNumber evidence="3 7">3.2.1.21</ecNumber>
    </recommendedName>
</protein>
<comment type="similarity">
    <text evidence="2 7">Belongs to the glycosyl hydrolase 3 family.</text>
</comment>
<dbReference type="EC" id="3.2.1.21" evidence="3 7"/>
<dbReference type="SMART" id="SM01217">
    <property type="entry name" value="Fn3_like"/>
    <property type="match status" value="1"/>
</dbReference>
<evidence type="ECO:0000256" key="7">
    <source>
        <dbReference type="RuleBase" id="RU361161"/>
    </source>
</evidence>
<dbReference type="InterPro" id="IPR017853">
    <property type="entry name" value="GH"/>
</dbReference>
<name>A0A4Q2E070_9AGAR</name>